<keyword evidence="7" id="KW-0804">Transcription</keyword>
<dbReference type="AlphaFoldDB" id="A0A7G8AUB9"/>
<keyword evidence="3" id="KW-0805">Transcription regulation</keyword>
<evidence type="ECO:0000256" key="4">
    <source>
        <dbReference type="ARBA" id="ARBA00023016"/>
    </source>
</evidence>
<dbReference type="InterPro" id="IPR016177">
    <property type="entry name" value="DNA-bd_dom_sf"/>
</dbReference>
<dbReference type="Pfam" id="PF00847">
    <property type="entry name" value="AP2"/>
    <property type="match status" value="1"/>
</dbReference>
<feature type="compositionally biased region" description="Polar residues" evidence="10">
    <location>
        <begin position="468"/>
        <end position="477"/>
    </location>
</feature>
<feature type="region of interest" description="Disordered" evidence="10">
    <location>
        <begin position="201"/>
        <end position="232"/>
    </location>
</feature>
<evidence type="ECO:0000256" key="8">
    <source>
        <dbReference type="ARBA" id="ARBA00023242"/>
    </source>
</evidence>
<dbReference type="CDD" id="cd00018">
    <property type="entry name" value="AP2"/>
    <property type="match status" value="1"/>
</dbReference>
<comment type="similarity">
    <text evidence="9">Belongs to the AP2/ERF transcription factor family. ERF subfamily.</text>
</comment>
<proteinExistence type="evidence at transcript level"/>
<evidence type="ECO:0000256" key="6">
    <source>
        <dbReference type="ARBA" id="ARBA00023159"/>
    </source>
</evidence>
<evidence type="ECO:0000256" key="3">
    <source>
        <dbReference type="ARBA" id="ARBA00023015"/>
    </source>
</evidence>
<dbReference type="GO" id="GO:0000976">
    <property type="term" value="F:transcription cis-regulatory region binding"/>
    <property type="evidence" value="ECO:0007669"/>
    <property type="project" value="TreeGrafter"/>
</dbReference>
<accession>A0A7G8AUB9</accession>
<dbReference type="GO" id="GO:0003700">
    <property type="term" value="F:DNA-binding transcription factor activity"/>
    <property type="evidence" value="ECO:0007669"/>
    <property type="project" value="InterPro"/>
</dbReference>
<dbReference type="SUPFAM" id="SSF54171">
    <property type="entry name" value="DNA-binding domain"/>
    <property type="match status" value="1"/>
</dbReference>
<dbReference type="InterPro" id="IPR001471">
    <property type="entry name" value="AP2/ERF_dom"/>
</dbReference>
<feature type="compositionally biased region" description="Basic and acidic residues" evidence="10">
    <location>
        <begin position="202"/>
        <end position="222"/>
    </location>
</feature>
<keyword evidence="2" id="KW-0611">Plant defense</keyword>
<name>A0A7G8AUB9_CAMAC</name>
<evidence type="ECO:0000256" key="9">
    <source>
        <dbReference type="ARBA" id="ARBA00024343"/>
    </source>
</evidence>
<organism evidence="12">
    <name type="scientific">Camptotheca acuminata</name>
    <name type="common">Happy tree</name>
    <dbReference type="NCBI Taxonomy" id="16922"/>
    <lineage>
        <taxon>Eukaryota</taxon>
        <taxon>Viridiplantae</taxon>
        <taxon>Streptophyta</taxon>
        <taxon>Embryophyta</taxon>
        <taxon>Tracheophyta</taxon>
        <taxon>Spermatophyta</taxon>
        <taxon>Magnoliopsida</taxon>
        <taxon>eudicotyledons</taxon>
        <taxon>Gunneridae</taxon>
        <taxon>Pentapetalae</taxon>
        <taxon>asterids</taxon>
        <taxon>Cornales</taxon>
        <taxon>Nyssaceae</taxon>
        <taxon>Camptotheca</taxon>
    </lineage>
</organism>
<feature type="region of interest" description="Disordered" evidence="10">
    <location>
        <begin position="458"/>
        <end position="477"/>
    </location>
</feature>
<dbReference type="PROSITE" id="PS51032">
    <property type="entry name" value="AP2_ERF"/>
    <property type="match status" value="1"/>
</dbReference>
<evidence type="ECO:0000256" key="5">
    <source>
        <dbReference type="ARBA" id="ARBA00023125"/>
    </source>
</evidence>
<feature type="domain" description="AP2/ERF" evidence="11">
    <location>
        <begin position="67"/>
        <end position="128"/>
    </location>
</feature>
<evidence type="ECO:0000256" key="10">
    <source>
        <dbReference type="SAM" id="MobiDB-lite"/>
    </source>
</evidence>
<dbReference type="Gene3D" id="3.30.730.10">
    <property type="entry name" value="AP2/ERF domain"/>
    <property type="match status" value="1"/>
</dbReference>
<evidence type="ECO:0000313" key="12">
    <source>
        <dbReference type="EMBL" id="QNI23788.1"/>
    </source>
</evidence>
<dbReference type="SMART" id="SM00380">
    <property type="entry name" value="AP2"/>
    <property type="match status" value="1"/>
</dbReference>
<dbReference type="FunFam" id="3.30.730.10:FF:000001">
    <property type="entry name" value="Ethylene-responsive transcription factor 2"/>
    <property type="match status" value="1"/>
</dbReference>
<keyword evidence="6" id="KW-0010">Activator</keyword>
<dbReference type="GO" id="GO:0005634">
    <property type="term" value="C:nucleus"/>
    <property type="evidence" value="ECO:0007669"/>
    <property type="project" value="UniProtKB-SubCell"/>
</dbReference>
<dbReference type="PANTHER" id="PTHR31241">
    <property type="entry name" value="DEHYDRATION-RESPONSIVE ELEMENT-BINDING PROTEIN 2C"/>
    <property type="match status" value="1"/>
</dbReference>
<dbReference type="EMBL" id="MN863590">
    <property type="protein sequence ID" value="QNI23788.1"/>
    <property type="molecule type" value="mRNA"/>
</dbReference>
<dbReference type="PRINTS" id="PR00367">
    <property type="entry name" value="ETHRSPELEMNT"/>
</dbReference>
<dbReference type="InterPro" id="IPR036955">
    <property type="entry name" value="AP2/ERF_dom_sf"/>
</dbReference>
<keyword evidence="8" id="KW-0539">Nucleus</keyword>
<reference evidence="12" key="1">
    <citation type="submission" date="2019-12" db="EMBL/GenBank/DDBJ databases">
        <authorList>
            <person name="Hu Y."/>
        </authorList>
    </citation>
    <scope>NUCLEOTIDE SEQUENCE</scope>
    <source>
        <strain evidence="12">Cac053</strain>
    </source>
</reference>
<evidence type="ECO:0000256" key="7">
    <source>
        <dbReference type="ARBA" id="ARBA00023163"/>
    </source>
</evidence>
<protein>
    <submittedName>
        <fullName evidence="12">AP2/ERF transcription factor</fullName>
    </submittedName>
</protein>
<dbReference type="GO" id="GO:0006952">
    <property type="term" value="P:defense response"/>
    <property type="evidence" value="ECO:0007669"/>
    <property type="project" value="UniProtKB-KW"/>
</dbReference>
<keyword evidence="4" id="KW-0346">Stress response</keyword>
<evidence type="ECO:0000256" key="1">
    <source>
        <dbReference type="ARBA" id="ARBA00004123"/>
    </source>
</evidence>
<comment type="subcellular location">
    <subcellularLocation>
        <location evidence="1">Nucleus</location>
    </subcellularLocation>
</comment>
<keyword evidence="5" id="KW-0238">DNA-binding</keyword>
<dbReference type="GO" id="GO:0045893">
    <property type="term" value="P:positive regulation of DNA-templated transcription"/>
    <property type="evidence" value="ECO:0007669"/>
    <property type="project" value="TreeGrafter"/>
</dbReference>
<evidence type="ECO:0000259" key="11">
    <source>
        <dbReference type="PROSITE" id="PS51032"/>
    </source>
</evidence>
<reference evidence="12" key="2">
    <citation type="journal article" date="2020" name="Chin J Nat Med">
        <title>Genome-wide identification and analysis of AP2/ERF transcription factors related to camptothecin biosynthesis in Camptotheca acuminata.</title>
        <authorList>
            <person name="Hu Y.T."/>
            <person name="Xu Z.C."/>
            <person name="Tian Y."/>
            <person name="Gao R.R."/>
            <person name="Ji A.J."/>
            <person name="Pu X.D."/>
            <person name="Wang Y."/>
            <person name="Liu X."/>
            <person name="Song J.Y."/>
        </authorList>
    </citation>
    <scope>NUCLEOTIDE SEQUENCE</scope>
    <source>
        <strain evidence="12">Cac053</strain>
    </source>
</reference>
<dbReference type="PANTHER" id="PTHR31241:SF62">
    <property type="entry name" value="DEHYDRATION-RESPONSIVE ELEMENT-BINDING PROTEIN 2D"/>
    <property type="match status" value="1"/>
</dbReference>
<sequence>MDVSRNRKLKRRRNGCDSIEETLLKWRNYNKQVVAVDGVKRKRKVPAKGSKKGCMAGKGGPDNWGCIYRGVRQRTWGKWVAEIRQPIFSTHQPNRLWLGTFSSAVEAAFAYDEAAKAMYGSHAILNFPQYHTTKTTSEDFKIEHEKSNNGNHAVIVDDIKINTNCSVVEEEEYMPSNDHEVGTPEKGEVLNENIEVVMDSTSKNREGHLQSSAREEYRDRLPNDNGIGTPEKGEILNENIEVVARDMPSNDIGTPEKGEVLNEIIEVSMDSSSIQSSNNNNNRECHLQNLMQETSFVKLLGAINTDDSKLMQEEGNYHPSCQILCTVKSFDDSIKLQNMDIDIKSQNSVSISSHDVALTQDGSWDFDQFGFSDDWNPQNLNGDEYYLKDFVIDEAFDVDSLETISTYNFGSRLEGSYDSEQLGLLNKDNLQYQHERPSDLISLEYLADLLTEDTFNGNSLEETDYTERQQGNSDFSY</sequence>
<evidence type="ECO:0000256" key="2">
    <source>
        <dbReference type="ARBA" id="ARBA00022821"/>
    </source>
</evidence>